<dbReference type="Proteomes" id="UP000249016">
    <property type="component" value="Unassembled WGS sequence"/>
</dbReference>
<dbReference type="OrthoDB" id="9771846at2"/>
<evidence type="ECO:0000256" key="3">
    <source>
        <dbReference type="ARBA" id="ARBA00022679"/>
    </source>
</evidence>
<evidence type="ECO:0000259" key="4">
    <source>
        <dbReference type="Pfam" id="PF00535"/>
    </source>
</evidence>
<evidence type="ECO:0000313" key="5">
    <source>
        <dbReference type="EMBL" id="RAI73915.1"/>
    </source>
</evidence>
<dbReference type="EMBL" id="QLII01000001">
    <property type="protein sequence ID" value="RAI73915.1"/>
    <property type="molecule type" value="Genomic_DNA"/>
</dbReference>
<reference evidence="5 6" key="1">
    <citation type="submission" date="2018-06" db="EMBL/GenBank/DDBJ databases">
        <title>Spirosoma sp. HMF3257 Genome sequencing and assembly.</title>
        <authorList>
            <person name="Kang H."/>
            <person name="Cha I."/>
            <person name="Kim H."/>
            <person name="Kang J."/>
            <person name="Joh K."/>
        </authorList>
    </citation>
    <scope>NUCLEOTIDE SEQUENCE [LARGE SCALE GENOMIC DNA]</scope>
    <source>
        <strain evidence="5 6">HMF3257</strain>
    </source>
</reference>
<evidence type="ECO:0000313" key="6">
    <source>
        <dbReference type="Proteomes" id="UP000249016"/>
    </source>
</evidence>
<dbReference type="Pfam" id="PF00535">
    <property type="entry name" value="Glycos_transf_2"/>
    <property type="match status" value="1"/>
</dbReference>
<name>A0A327NGF9_9BACT</name>
<comment type="similarity">
    <text evidence="1">Belongs to the glycosyltransferase 2 family.</text>
</comment>
<keyword evidence="2" id="KW-0328">Glycosyltransferase</keyword>
<organism evidence="5 6">
    <name type="scientific">Spirosoma telluris</name>
    <dbReference type="NCBI Taxonomy" id="2183553"/>
    <lineage>
        <taxon>Bacteria</taxon>
        <taxon>Pseudomonadati</taxon>
        <taxon>Bacteroidota</taxon>
        <taxon>Cytophagia</taxon>
        <taxon>Cytophagales</taxon>
        <taxon>Cytophagaceae</taxon>
        <taxon>Spirosoma</taxon>
    </lineage>
</organism>
<dbReference type="PANTHER" id="PTHR43179">
    <property type="entry name" value="RHAMNOSYLTRANSFERASE WBBL"/>
    <property type="match status" value="1"/>
</dbReference>
<dbReference type="AlphaFoldDB" id="A0A327NGF9"/>
<evidence type="ECO:0000256" key="2">
    <source>
        <dbReference type="ARBA" id="ARBA00022676"/>
    </source>
</evidence>
<accession>A0A327NGF9</accession>
<dbReference type="PANTHER" id="PTHR43179:SF12">
    <property type="entry name" value="GALACTOFURANOSYLTRANSFERASE GLFT2"/>
    <property type="match status" value="1"/>
</dbReference>
<dbReference type="RefSeq" id="WP_111340787.1">
    <property type="nucleotide sequence ID" value="NZ_QLII01000001.1"/>
</dbReference>
<proteinExistence type="inferred from homology"/>
<feature type="domain" description="Glycosyltransferase 2-like" evidence="4">
    <location>
        <begin position="4"/>
        <end position="162"/>
    </location>
</feature>
<evidence type="ECO:0000256" key="1">
    <source>
        <dbReference type="ARBA" id="ARBA00006739"/>
    </source>
</evidence>
<protein>
    <submittedName>
        <fullName evidence="5">Glycosyltransferase family 2 protein</fullName>
    </submittedName>
</protein>
<dbReference type="InterPro" id="IPR029044">
    <property type="entry name" value="Nucleotide-diphossugar_trans"/>
</dbReference>
<dbReference type="InterPro" id="IPR001173">
    <property type="entry name" value="Glyco_trans_2-like"/>
</dbReference>
<keyword evidence="3 5" id="KW-0808">Transferase</keyword>
<dbReference type="GO" id="GO:0016757">
    <property type="term" value="F:glycosyltransferase activity"/>
    <property type="evidence" value="ECO:0007669"/>
    <property type="project" value="UniProtKB-KW"/>
</dbReference>
<gene>
    <name evidence="5" type="ORF">HMF3257_05175</name>
</gene>
<comment type="caution">
    <text evidence="5">The sequence shown here is derived from an EMBL/GenBank/DDBJ whole genome shotgun (WGS) entry which is preliminary data.</text>
</comment>
<sequence>MIYVVIPVHNRKQYTRKCLACLNDQTERDYRVIVVDDGSTDGTAEMLQAEFPDVIVCTGTGALWWAGGTNKGIRHVLENLTMDDNDFLLALNDDTEVGPDYLTNLLKACKAKYPCLIGSISVDIKEPGRLLYAGTYVDMSFAKFRDLAKTRFSHQYAKLVKHPLYIPSDCLPGRGMLIPMDVFHKIGLFDETHFLHHMADIDFSLRARKAGFSLYVATNCIVHEHTEATGLVLSKTTTLRQFWDALFAIRSPINLKTRYHFARIHAPAMPIYLTFDLARIFGGYLYRKMK</sequence>
<keyword evidence="6" id="KW-1185">Reference proteome</keyword>
<dbReference type="SUPFAM" id="SSF53448">
    <property type="entry name" value="Nucleotide-diphospho-sugar transferases"/>
    <property type="match status" value="1"/>
</dbReference>
<dbReference type="Gene3D" id="3.90.550.10">
    <property type="entry name" value="Spore Coat Polysaccharide Biosynthesis Protein SpsA, Chain A"/>
    <property type="match status" value="1"/>
</dbReference>